<feature type="region of interest" description="Disordered" evidence="7">
    <location>
        <begin position="125"/>
        <end position="188"/>
    </location>
</feature>
<feature type="compositionally biased region" description="Basic and acidic residues" evidence="7">
    <location>
        <begin position="394"/>
        <end position="403"/>
    </location>
</feature>
<feature type="domain" description="WSC" evidence="10">
    <location>
        <begin position="32"/>
        <end position="120"/>
    </location>
</feature>
<evidence type="ECO:0000256" key="5">
    <source>
        <dbReference type="ARBA" id="ARBA00023136"/>
    </source>
</evidence>
<dbReference type="GeneID" id="54413869"/>
<evidence type="ECO:0000313" key="12">
    <source>
        <dbReference type="Proteomes" id="UP000799771"/>
    </source>
</evidence>
<feature type="region of interest" description="Disordered" evidence="7">
    <location>
        <begin position="310"/>
        <end position="371"/>
    </location>
</feature>
<dbReference type="EMBL" id="ML977514">
    <property type="protein sequence ID" value="KAF2126020.1"/>
    <property type="molecule type" value="Genomic_DNA"/>
</dbReference>
<evidence type="ECO:0000259" key="10">
    <source>
        <dbReference type="PROSITE" id="PS51212"/>
    </source>
</evidence>
<keyword evidence="6" id="KW-0325">Glycoprotein</keyword>
<keyword evidence="3 9" id="KW-0732">Signal</keyword>
<reference evidence="11" key="1">
    <citation type="journal article" date="2020" name="Stud. Mycol.">
        <title>101 Dothideomycetes genomes: a test case for predicting lifestyles and emergence of pathogens.</title>
        <authorList>
            <person name="Haridas S."/>
            <person name="Albert R."/>
            <person name="Binder M."/>
            <person name="Bloem J."/>
            <person name="Labutti K."/>
            <person name="Salamov A."/>
            <person name="Andreopoulos B."/>
            <person name="Baker S."/>
            <person name="Barry K."/>
            <person name="Bills G."/>
            <person name="Bluhm B."/>
            <person name="Cannon C."/>
            <person name="Castanera R."/>
            <person name="Culley D."/>
            <person name="Daum C."/>
            <person name="Ezra D."/>
            <person name="Gonzalez J."/>
            <person name="Henrissat B."/>
            <person name="Kuo A."/>
            <person name="Liang C."/>
            <person name="Lipzen A."/>
            <person name="Lutzoni F."/>
            <person name="Magnuson J."/>
            <person name="Mondo S."/>
            <person name="Nolan M."/>
            <person name="Ohm R."/>
            <person name="Pangilinan J."/>
            <person name="Park H.-J."/>
            <person name="Ramirez L."/>
            <person name="Alfaro M."/>
            <person name="Sun H."/>
            <person name="Tritt A."/>
            <person name="Yoshinaga Y."/>
            <person name="Zwiers L.-H."/>
            <person name="Turgeon B."/>
            <person name="Goodwin S."/>
            <person name="Spatafora J."/>
            <person name="Crous P."/>
            <person name="Grigoriev I."/>
        </authorList>
    </citation>
    <scope>NUCLEOTIDE SEQUENCE</scope>
    <source>
        <strain evidence="11">CBS 119687</strain>
    </source>
</reference>
<keyword evidence="4 8" id="KW-1133">Transmembrane helix</keyword>
<dbReference type="Gene3D" id="1.20.5.510">
    <property type="entry name" value="Single helix bin"/>
    <property type="match status" value="1"/>
</dbReference>
<evidence type="ECO:0000256" key="1">
    <source>
        <dbReference type="ARBA" id="ARBA00004167"/>
    </source>
</evidence>
<comment type="subcellular location">
    <subcellularLocation>
        <location evidence="1">Membrane</location>
        <topology evidence="1">Single-pass membrane protein</topology>
    </subcellularLocation>
</comment>
<proteinExistence type="predicted"/>
<evidence type="ECO:0000256" key="6">
    <source>
        <dbReference type="ARBA" id="ARBA00023180"/>
    </source>
</evidence>
<feature type="compositionally biased region" description="Low complexity" evidence="7">
    <location>
        <begin position="133"/>
        <end position="174"/>
    </location>
</feature>
<keyword evidence="2 8" id="KW-0812">Transmembrane</keyword>
<sequence>MSLAMGRVFKSSYSGIFATLAILLSLSPVKVAASGAYCSSQNTATGDAFFWTFQSNGKCTDYCNGLGTYAFAVIQYTNCWCSNYIPSDQADLSGCQVDCPGFPDDKCGSKDDDLYIYLSLGAKASGTVGGSKSTSTTSTTTSTSTTSTSSSAATSSAPAPTSTRIATSAAAITPTPAPPREVSTSRRMSGPATVIQTVVGSVMTTTVAPSPTSTSAIPSARASTTLQTIPSSVDHDQDQTTVQVVTESGSIVTRTVVLTPSNASSSQTSTRSKSNTAAIVGGVVGGVAGIALVIGGILFFLWRRRRQQSEEQHSPASITRNTSTMSKAGLLGGKTEKGIQYPPKISTRFGSQNSRQDCESISPGSGRRYSQPLVFDSRLNPTQLMVFDNSSHGSIDDSHDYGRRLGVANPDPPNRDSIDRS</sequence>
<evidence type="ECO:0000256" key="7">
    <source>
        <dbReference type="SAM" id="MobiDB-lite"/>
    </source>
</evidence>
<evidence type="ECO:0000256" key="4">
    <source>
        <dbReference type="ARBA" id="ARBA00022989"/>
    </source>
</evidence>
<dbReference type="PROSITE" id="PS51212">
    <property type="entry name" value="WSC"/>
    <property type="match status" value="1"/>
</dbReference>
<evidence type="ECO:0000256" key="2">
    <source>
        <dbReference type="ARBA" id="ARBA00022692"/>
    </source>
</evidence>
<dbReference type="Proteomes" id="UP000799771">
    <property type="component" value="Unassembled WGS sequence"/>
</dbReference>
<feature type="signal peptide" evidence="9">
    <location>
        <begin position="1"/>
        <end position="32"/>
    </location>
</feature>
<evidence type="ECO:0000313" key="11">
    <source>
        <dbReference type="EMBL" id="KAF2126020.1"/>
    </source>
</evidence>
<dbReference type="OrthoDB" id="2537459at2759"/>
<dbReference type="PANTHER" id="PTHR24269">
    <property type="entry name" value="KREMEN PROTEIN"/>
    <property type="match status" value="1"/>
</dbReference>
<name>A0A6A6A2J5_9PLEO</name>
<accession>A0A6A6A2J5</accession>
<feature type="region of interest" description="Disordered" evidence="7">
    <location>
        <begin position="390"/>
        <end position="421"/>
    </location>
</feature>
<dbReference type="Pfam" id="PF01822">
    <property type="entry name" value="WSC"/>
    <property type="match status" value="1"/>
</dbReference>
<organism evidence="11 12">
    <name type="scientific">Dothidotthia symphoricarpi CBS 119687</name>
    <dbReference type="NCBI Taxonomy" id="1392245"/>
    <lineage>
        <taxon>Eukaryota</taxon>
        <taxon>Fungi</taxon>
        <taxon>Dikarya</taxon>
        <taxon>Ascomycota</taxon>
        <taxon>Pezizomycotina</taxon>
        <taxon>Dothideomycetes</taxon>
        <taxon>Pleosporomycetidae</taxon>
        <taxon>Pleosporales</taxon>
        <taxon>Dothidotthiaceae</taxon>
        <taxon>Dothidotthia</taxon>
    </lineage>
</organism>
<dbReference type="AlphaFoldDB" id="A0A6A6A2J5"/>
<dbReference type="InterPro" id="IPR002889">
    <property type="entry name" value="WSC_carb-bd"/>
</dbReference>
<protein>
    <recommendedName>
        <fullName evidence="10">WSC domain-containing protein</fullName>
    </recommendedName>
</protein>
<evidence type="ECO:0000256" key="9">
    <source>
        <dbReference type="SAM" id="SignalP"/>
    </source>
</evidence>
<dbReference type="InterPro" id="IPR051836">
    <property type="entry name" value="Kremen_rcpt"/>
</dbReference>
<keyword evidence="12" id="KW-1185">Reference proteome</keyword>
<dbReference type="SMART" id="SM00321">
    <property type="entry name" value="WSC"/>
    <property type="match status" value="1"/>
</dbReference>
<feature type="transmembrane region" description="Helical" evidence="8">
    <location>
        <begin position="277"/>
        <end position="302"/>
    </location>
</feature>
<dbReference type="PANTHER" id="PTHR24269:SF16">
    <property type="entry name" value="PROTEIN SLG1"/>
    <property type="match status" value="1"/>
</dbReference>
<dbReference type="RefSeq" id="XP_033520412.1">
    <property type="nucleotide sequence ID" value="XM_033673437.1"/>
</dbReference>
<dbReference type="GO" id="GO:0005886">
    <property type="term" value="C:plasma membrane"/>
    <property type="evidence" value="ECO:0007669"/>
    <property type="project" value="TreeGrafter"/>
</dbReference>
<feature type="compositionally biased region" description="Polar residues" evidence="7">
    <location>
        <begin position="314"/>
        <end position="326"/>
    </location>
</feature>
<feature type="chain" id="PRO_5025600844" description="WSC domain-containing protein" evidence="9">
    <location>
        <begin position="33"/>
        <end position="421"/>
    </location>
</feature>
<evidence type="ECO:0000256" key="3">
    <source>
        <dbReference type="ARBA" id="ARBA00022729"/>
    </source>
</evidence>
<gene>
    <name evidence="11" type="ORF">P153DRAFT_83414</name>
</gene>
<evidence type="ECO:0000256" key="8">
    <source>
        <dbReference type="SAM" id="Phobius"/>
    </source>
</evidence>
<keyword evidence="5 8" id="KW-0472">Membrane</keyword>